<dbReference type="PRINTS" id="PR00070">
    <property type="entry name" value="DHFR"/>
</dbReference>
<comment type="similarity">
    <text evidence="2 8">Belongs to the dihydrofolate reductase family.</text>
</comment>
<evidence type="ECO:0000256" key="1">
    <source>
        <dbReference type="ARBA" id="ARBA00004903"/>
    </source>
</evidence>
<accession>C6W5S3</accession>
<dbReference type="SUPFAM" id="SSF53597">
    <property type="entry name" value="Dihydrofolate reductase-like"/>
    <property type="match status" value="1"/>
</dbReference>
<keyword evidence="6 8" id="KW-0560">Oxidoreductase</keyword>
<dbReference type="KEGG" id="dfe:Dfer_4811"/>
<dbReference type="GO" id="GO:0006730">
    <property type="term" value="P:one-carbon metabolic process"/>
    <property type="evidence" value="ECO:0007669"/>
    <property type="project" value="UniProtKB-KW"/>
</dbReference>
<keyword evidence="5 8" id="KW-0521">NADP</keyword>
<dbReference type="PIRSF" id="PIRSF000194">
    <property type="entry name" value="DHFR"/>
    <property type="match status" value="1"/>
</dbReference>
<dbReference type="eggNOG" id="COG0262">
    <property type="taxonomic scope" value="Bacteria"/>
</dbReference>
<evidence type="ECO:0000256" key="7">
    <source>
        <dbReference type="ARBA" id="ARBA00025067"/>
    </source>
</evidence>
<dbReference type="HOGENOM" id="CLU_043966_5_1_10"/>
<feature type="domain" description="DHFR" evidence="9">
    <location>
        <begin position="19"/>
        <end position="179"/>
    </location>
</feature>
<dbReference type="PANTHER" id="PTHR48069:SF3">
    <property type="entry name" value="DIHYDROFOLATE REDUCTASE"/>
    <property type="match status" value="1"/>
</dbReference>
<dbReference type="FunFam" id="3.40.430.10:FF:000001">
    <property type="entry name" value="Dihydrofolate reductase"/>
    <property type="match status" value="1"/>
</dbReference>
<dbReference type="GO" id="GO:0046655">
    <property type="term" value="P:folic acid metabolic process"/>
    <property type="evidence" value="ECO:0007669"/>
    <property type="project" value="TreeGrafter"/>
</dbReference>
<dbReference type="GO" id="GO:0046452">
    <property type="term" value="P:dihydrofolate metabolic process"/>
    <property type="evidence" value="ECO:0007669"/>
    <property type="project" value="TreeGrafter"/>
</dbReference>
<comment type="function">
    <text evidence="7 8">Key enzyme in folate metabolism. Catalyzes an essential reaction for de novo glycine and purine synthesis, and for DNA precursor synthesis.</text>
</comment>
<dbReference type="STRING" id="471854.Dfer_4811"/>
<evidence type="ECO:0000313" key="11">
    <source>
        <dbReference type="Proteomes" id="UP000002011"/>
    </source>
</evidence>
<dbReference type="EMBL" id="CP001619">
    <property type="protein sequence ID" value="ACT96012.1"/>
    <property type="molecule type" value="Genomic_DNA"/>
</dbReference>
<evidence type="ECO:0000259" key="9">
    <source>
        <dbReference type="PROSITE" id="PS51330"/>
    </source>
</evidence>
<evidence type="ECO:0000256" key="6">
    <source>
        <dbReference type="ARBA" id="ARBA00023002"/>
    </source>
</evidence>
<dbReference type="EC" id="1.5.1.3" evidence="3 8"/>
<dbReference type="GO" id="GO:0070401">
    <property type="term" value="F:NADP+ binding"/>
    <property type="evidence" value="ECO:0007669"/>
    <property type="project" value="UniProtKB-ARBA"/>
</dbReference>
<name>C6W5S3_DYAFD</name>
<dbReference type="Proteomes" id="UP000002011">
    <property type="component" value="Chromosome"/>
</dbReference>
<evidence type="ECO:0000256" key="5">
    <source>
        <dbReference type="ARBA" id="ARBA00022857"/>
    </source>
</evidence>
<dbReference type="UniPathway" id="UPA00077">
    <property type="reaction ID" value="UER00158"/>
</dbReference>
<reference evidence="10 11" key="1">
    <citation type="journal article" date="2009" name="Stand. Genomic Sci.">
        <title>Complete genome sequence of Dyadobacter fermentans type strain (NS114).</title>
        <authorList>
            <person name="Lang E."/>
            <person name="Lapidus A."/>
            <person name="Chertkov O."/>
            <person name="Brettin T."/>
            <person name="Detter J.C."/>
            <person name="Han C."/>
            <person name="Copeland A."/>
            <person name="Glavina Del Rio T."/>
            <person name="Nolan M."/>
            <person name="Chen F."/>
            <person name="Lucas S."/>
            <person name="Tice H."/>
            <person name="Cheng J.F."/>
            <person name="Land M."/>
            <person name="Hauser L."/>
            <person name="Chang Y.J."/>
            <person name="Jeffries C.D."/>
            <person name="Kopitz M."/>
            <person name="Bruce D."/>
            <person name="Goodwin L."/>
            <person name="Pitluck S."/>
            <person name="Ovchinnikova G."/>
            <person name="Pati A."/>
            <person name="Ivanova N."/>
            <person name="Mavrommatis K."/>
            <person name="Chen A."/>
            <person name="Palaniappan K."/>
            <person name="Chain P."/>
            <person name="Bristow J."/>
            <person name="Eisen J.A."/>
            <person name="Markowitz V."/>
            <person name="Hugenholtz P."/>
            <person name="Goker M."/>
            <person name="Rohde M."/>
            <person name="Kyrpides N.C."/>
            <person name="Klenk H.P."/>
        </authorList>
    </citation>
    <scope>NUCLEOTIDE SEQUENCE [LARGE SCALE GENOMIC DNA]</scope>
    <source>
        <strain evidence="11">ATCC 700827 / DSM 18053 / CIP 107007 / KCTC 52180 / NS114</strain>
    </source>
</reference>
<gene>
    <name evidence="10" type="ordered locus">Dfer_4811</name>
</gene>
<evidence type="ECO:0000256" key="4">
    <source>
        <dbReference type="ARBA" id="ARBA00022563"/>
    </source>
</evidence>
<dbReference type="AlphaFoldDB" id="C6W5S3"/>
<dbReference type="Gene3D" id="3.40.430.10">
    <property type="entry name" value="Dihydrofolate Reductase, subunit A"/>
    <property type="match status" value="1"/>
</dbReference>
<comment type="pathway">
    <text evidence="1 8">Cofactor biosynthesis; tetrahydrofolate biosynthesis; 5,6,7,8-tetrahydrofolate from 7,8-dihydrofolate: step 1/1.</text>
</comment>
<dbReference type="CDD" id="cd00209">
    <property type="entry name" value="DHFR"/>
    <property type="match status" value="1"/>
</dbReference>
<dbReference type="InterPro" id="IPR001796">
    <property type="entry name" value="DHFR_dom"/>
</dbReference>
<evidence type="ECO:0000256" key="8">
    <source>
        <dbReference type="PIRNR" id="PIRNR000194"/>
    </source>
</evidence>
<dbReference type="PANTHER" id="PTHR48069">
    <property type="entry name" value="DIHYDROFOLATE REDUCTASE"/>
    <property type="match status" value="1"/>
</dbReference>
<dbReference type="GO" id="GO:0004146">
    <property type="term" value="F:dihydrofolate reductase activity"/>
    <property type="evidence" value="ECO:0007669"/>
    <property type="project" value="UniProtKB-EC"/>
</dbReference>
<dbReference type="InterPro" id="IPR024072">
    <property type="entry name" value="DHFR-like_dom_sf"/>
</dbReference>
<comment type="catalytic activity">
    <reaction evidence="8">
        <text>(6S)-5,6,7,8-tetrahydrofolate + NADP(+) = 7,8-dihydrofolate + NADPH + H(+)</text>
        <dbReference type="Rhea" id="RHEA:15009"/>
        <dbReference type="ChEBI" id="CHEBI:15378"/>
        <dbReference type="ChEBI" id="CHEBI:57451"/>
        <dbReference type="ChEBI" id="CHEBI:57453"/>
        <dbReference type="ChEBI" id="CHEBI:57783"/>
        <dbReference type="ChEBI" id="CHEBI:58349"/>
        <dbReference type="EC" id="1.5.1.3"/>
    </reaction>
</comment>
<protein>
    <recommendedName>
        <fullName evidence="3 8">Dihydrofolate reductase</fullName>
        <ecNumber evidence="3 8">1.5.1.3</ecNumber>
    </recommendedName>
</protein>
<dbReference type="InterPro" id="IPR012259">
    <property type="entry name" value="DHFR"/>
</dbReference>
<evidence type="ECO:0000256" key="3">
    <source>
        <dbReference type="ARBA" id="ARBA00012856"/>
    </source>
</evidence>
<proteinExistence type="inferred from homology"/>
<sequence>MRWQRILFHLCKNINTQMKISIIVAAAENGAIGRDNQLLWRLSDDLKRFKQLTLGHPMIMGRKTFESIGKPLPGRTSIVITRNANFAFDGVVVVHSLDEALEKAKEIDSQEVCIVGGGEIYEQSQAIATHIYLTKVHTSVVGDTFFSIREPEAWTETERISHEPDERHIFPFEFINYIKKADK</sequence>
<dbReference type="Pfam" id="PF00186">
    <property type="entry name" value="DHFR_1"/>
    <property type="match status" value="1"/>
</dbReference>
<organism evidence="10 11">
    <name type="scientific">Dyadobacter fermentans (strain ATCC 700827 / DSM 18053 / CIP 107007 / KCTC 52180 / NS114)</name>
    <dbReference type="NCBI Taxonomy" id="471854"/>
    <lineage>
        <taxon>Bacteria</taxon>
        <taxon>Pseudomonadati</taxon>
        <taxon>Bacteroidota</taxon>
        <taxon>Cytophagia</taxon>
        <taxon>Cytophagales</taxon>
        <taxon>Spirosomataceae</taxon>
        <taxon>Dyadobacter</taxon>
    </lineage>
</organism>
<evidence type="ECO:0000256" key="2">
    <source>
        <dbReference type="ARBA" id="ARBA00009539"/>
    </source>
</evidence>
<dbReference type="PROSITE" id="PS51330">
    <property type="entry name" value="DHFR_2"/>
    <property type="match status" value="1"/>
</dbReference>
<dbReference type="GO" id="GO:0005829">
    <property type="term" value="C:cytosol"/>
    <property type="evidence" value="ECO:0007669"/>
    <property type="project" value="TreeGrafter"/>
</dbReference>
<dbReference type="GO" id="GO:0046654">
    <property type="term" value="P:tetrahydrofolate biosynthetic process"/>
    <property type="evidence" value="ECO:0007669"/>
    <property type="project" value="UniProtKB-UniPathway"/>
</dbReference>
<evidence type="ECO:0000313" key="10">
    <source>
        <dbReference type="EMBL" id="ACT96012.1"/>
    </source>
</evidence>
<keyword evidence="11" id="KW-1185">Reference proteome</keyword>
<keyword evidence="4 8" id="KW-0554">One-carbon metabolism</keyword>